<protein>
    <submittedName>
        <fullName evidence="1">Uncharacterized protein</fullName>
    </submittedName>
</protein>
<dbReference type="AlphaFoldDB" id="A0A1H5R7B5"/>
<gene>
    <name evidence="1" type="ORF">SAMN05421837_107309</name>
</gene>
<accession>A0A1H5R7B5</accession>
<evidence type="ECO:0000313" key="1">
    <source>
        <dbReference type="EMBL" id="SEF34296.1"/>
    </source>
</evidence>
<reference evidence="2" key="1">
    <citation type="submission" date="2016-10" db="EMBL/GenBank/DDBJ databases">
        <authorList>
            <person name="Varghese N."/>
            <person name="Submissions S."/>
        </authorList>
    </citation>
    <scope>NUCLEOTIDE SEQUENCE [LARGE SCALE GENOMIC DNA]</scope>
    <source>
        <strain evidence="2">DSM 44654</strain>
    </source>
</reference>
<dbReference type="STRING" id="218821.SAMN05421837_107309"/>
<organism evidence="1 2">
    <name type="scientific">Amycolatopsis pretoriensis</name>
    <dbReference type="NCBI Taxonomy" id="218821"/>
    <lineage>
        <taxon>Bacteria</taxon>
        <taxon>Bacillati</taxon>
        <taxon>Actinomycetota</taxon>
        <taxon>Actinomycetes</taxon>
        <taxon>Pseudonocardiales</taxon>
        <taxon>Pseudonocardiaceae</taxon>
        <taxon>Amycolatopsis</taxon>
    </lineage>
</organism>
<dbReference type="RefSeq" id="WP_086681492.1">
    <property type="nucleotide sequence ID" value="NZ_FNUJ01000007.1"/>
</dbReference>
<dbReference type="EMBL" id="FNUJ01000007">
    <property type="protein sequence ID" value="SEF34296.1"/>
    <property type="molecule type" value="Genomic_DNA"/>
</dbReference>
<proteinExistence type="predicted"/>
<name>A0A1H5R7B5_9PSEU</name>
<keyword evidence="2" id="KW-1185">Reference proteome</keyword>
<dbReference type="Proteomes" id="UP000198878">
    <property type="component" value="Unassembled WGS sequence"/>
</dbReference>
<sequence>MLDIARLHGATYEELNAITRLDTTKGHSWMTIVDDVREAVMKANSEGKFDDGDRDGTYHLIAKTLVPRRPTDRGSEFGQIAAAWHVDLSEFDGVAHEFGQNDKGEDDGLADLGDLKNRTAHVMCGRALYLAYYAAARNLVAWIDTETA</sequence>
<evidence type="ECO:0000313" key="2">
    <source>
        <dbReference type="Proteomes" id="UP000198878"/>
    </source>
</evidence>